<reference evidence="1 2" key="1">
    <citation type="submission" date="2023-10" db="EMBL/GenBank/DDBJ databases">
        <title>Comparative genomics analysis reveals potential genetic determinants of host preference in Cryptosporidium xiaoi.</title>
        <authorList>
            <person name="Xiao L."/>
            <person name="Li J."/>
        </authorList>
    </citation>
    <scope>NUCLEOTIDE SEQUENCE [LARGE SCALE GENOMIC DNA]</scope>
    <source>
        <strain evidence="1 2">52996</strain>
    </source>
</reference>
<dbReference type="AlphaFoldDB" id="A0AAV9Y1P1"/>
<proteinExistence type="predicted"/>
<organism evidence="1 2">
    <name type="scientific">Cryptosporidium xiaoi</name>
    <dbReference type="NCBI Taxonomy" id="659607"/>
    <lineage>
        <taxon>Eukaryota</taxon>
        <taxon>Sar</taxon>
        <taxon>Alveolata</taxon>
        <taxon>Apicomplexa</taxon>
        <taxon>Conoidasida</taxon>
        <taxon>Coccidia</taxon>
        <taxon>Eucoccidiorida</taxon>
        <taxon>Eimeriorina</taxon>
        <taxon>Cryptosporidiidae</taxon>
        <taxon>Cryptosporidium</taxon>
    </lineage>
</organism>
<sequence>MYIETKDLHLLNGSFFRVNFREISHDNLKNILKACGLKSSQSSSLNQQILMLEKIRRYLLTGDLTEIICDISDRNFDKNEINHSNISKTSNVKNNVKNLSMNYRDIINENTITTEVVINSIKKDPALLENIMINEKTTVSEVLESCSKYLNVPKSVITCKAINKKIQSILTSLNVPVICD</sequence>
<gene>
    <name evidence="1" type="ORF">RS030_111897</name>
</gene>
<dbReference type="Proteomes" id="UP001311799">
    <property type="component" value="Unassembled WGS sequence"/>
</dbReference>
<evidence type="ECO:0000313" key="2">
    <source>
        <dbReference type="Proteomes" id="UP001311799"/>
    </source>
</evidence>
<keyword evidence="2" id="KW-1185">Reference proteome</keyword>
<evidence type="ECO:0000313" key="1">
    <source>
        <dbReference type="EMBL" id="KAK6590856.1"/>
    </source>
</evidence>
<dbReference type="EMBL" id="JAWDEY010000002">
    <property type="protein sequence ID" value="KAK6590856.1"/>
    <property type="molecule type" value="Genomic_DNA"/>
</dbReference>
<name>A0AAV9Y1P1_9CRYT</name>
<protein>
    <submittedName>
        <fullName evidence="1">Uncharacterized protein</fullName>
    </submittedName>
</protein>
<comment type="caution">
    <text evidence="1">The sequence shown here is derived from an EMBL/GenBank/DDBJ whole genome shotgun (WGS) entry which is preliminary data.</text>
</comment>
<accession>A0AAV9Y1P1</accession>